<sequence>SDEPAYEEEETVTIDQTTAVTTARVDAIYGVQIVDVNEWDCSKSGAKCYKKRGL</sequence>
<dbReference type="AlphaFoldDB" id="A0A482VUK1"/>
<gene>
    <name evidence="1" type="ORF">BDFB_002641</name>
</gene>
<keyword evidence="2" id="KW-1185">Reference proteome</keyword>
<dbReference type="Proteomes" id="UP000292052">
    <property type="component" value="Unassembled WGS sequence"/>
</dbReference>
<proteinExistence type="predicted"/>
<organism evidence="1 2">
    <name type="scientific">Asbolus verrucosus</name>
    <name type="common">Desert ironclad beetle</name>
    <dbReference type="NCBI Taxonomy" id="1661398"/>
    <lineage>
        <taxon>Eukaryota</taxon>
        <taxon>Metazoa</taxon>
        <taxon>Ecdysozoa</taxon>
        <taxon>Arthropoda</taxon>
        <taxon>Hexapoda</taxon>
        <taxon>Insecta</taxon>
        <taxon>Pterygota</taxon>
        <taxon>Neoptera</taxon>
        <taxon>Endopterygota</taxon>
        <taxon>Coleoptera</taxon>
        <taxon>Polyphaga</taxon>
        <taxon>Cucujiformia</taxon>
        <taxon>Tenebrionidae</taxon>
        <taxon>Pimeliinae</taxon>
        <taxon>Asbolus</taxon>
    </lineage>
</organism>
<reference evidence="1 2" key="1">
    <citation type="submission" date="2017-03" db="EMBL/GenBank/DDBJ databases">
        <title>Genome of the blue death feigning beetle - Asbolus verrucosus.</title>
        <authorList>
            <person name="Rider S.D."/>
        </authorList>
    </citation>
    <scope>NUCLEOTIDE SEQUENCE [LARGE SCALE GENOMIC DNA]</scope>
    <source>
        <strain evidence="1">Butters</strain>
        <tissue evidence="1">Head and leg muscle</tissue>
    </source>
</reference>
<comment type="caution">
    <text evidence="1">The sequence shown here is derived from an EMBL/GenBank/DDBJ whole genome shotgun (WGS) entry which is preliminary data.</text>
</comment>
<evidence type="ECO:0000313" key="1">
    <source>
        <dbReference type="EMBL" id="RZC36078.1"/>
    </source>
</evidence>
<accession>A0A482VUK1</accession>
<name>A0A482VUK1_ASBVE</name>
<evidence type="ECO:0000313" key="2">
    <source>
        <dbReference type="Proteomes" id="UP000292052"/>
    </source>
</evidence>
<protein>
    <submittedName>
        <fullName evidence="1">Uncharacterized protein</fullName>
    </submittedName>
</protein>
<dbReference type="EMBL" id="QDEB01065459">
    <property type="protein sequence ID" value="RZC36078.1"/>
    <property type="molecule type" value="Genomic_DNA"/>
</dbReference>
<feature type="non-terminal residue" evidence="1">
    <location>
        <position position="1"/>
    </location>
</feature>